<dbReference type="PANTHER" id="PTHR11559">
    <property type="entry name" value="CARBOXYLESTERASE"/>
    <property type="match status" value="1"/>
</dbReference>
<dbReference type="InterPro" id="IPR029058">
    <property type="entry name" value="AB_hydrolase_fold"/>
</dbReference>
<dbReference type="Proteomes" id="UP000230002">
    <property type="component" value="Unassembled WGS sequence"/>
</dbReference>
<evidence type="ECO:0000313" key="6">
    <source>
        <dbReference type="Proteomes" id="UP000230002"/>
    </source>
</evidence>
<dbReference type="SUPFAM" id="SSF53474">
    <property type="entry name" value="alpha/beta-Hydrolases"/>
    <property type="match status" value="1"/>
</dbReference>
<dbReference type="Pfam" id="PF00135">
    <property type="entry name" value="COesterase"/>
    <property type="match status" value="1"/>
</dbReference>
<dbReference type="InterPro" id="IPR050309">
    <property type="entry name" value="Type-B_Carboxylest/Lipase"/>
</dbReference>
<feature type="compositionally biased region" description="Polar residues" evidence="3">
    <location>
        <begin position="1"/>
        <end position="20"/>
    </location>
</feature>
<dbReference type="GO" id="GO:0016787">
    <property type="term" value="F:hydrolase activity"/>
    <property type="evidence" value="ECO:0007669"/>
    <property type="project" value="UniProtKB-KW"/>
</dbReference>
<name>A0A2G8RVF1_9APHY</name>
<gene>
    <name evidence="5" type="ORF">GSI_13381</name>
</gene>
<keyword evidence="6" id="KW-1185">Reference proteome</keyword>
<dbReference type="InterPro" id="IPR019826">
    <property type="entry name" value="Carboxylesterase_B_AS"/>
</dbReference>
<keyword evidence="2" id="KW-0378">Hydrolase</keyword>
<comment type="similarity">
    <text evidence="1">Belongs to the type-B carboxylesterase/lipase family.</text>
</comment>
<organism evidence="5 6">
    <name type="scientific">Ganoderma sinense ZZ0214-1</name>
    <dbReference type="NCBI Taxonomy" id="1077348"/>
    <lineage>
        <taxon>Eukaryota</taxon>
        <taxon>Fungi</taxon>
        <taxon>Dikarya</taxon>
        <taxon>Basidiomycota</taxon>
        <taxon>Agaricomycotina</taxon>
        <taxon>Agaricomycetes</taxon>
        <taxon>Polyporales</taxon>
        <taxon>Polyporaceae</taxon>
        <taxon>Ganoderma</taxon>
    </lineage>
</organism>
<evidence type="ECO:0000256" key="1">
    <source>
        <dbReference type="ARBA" id="ARBA00005964"/>
    </source>
</evidence>
<dbReference type="InterPro" id="IPR002018">
    <property type="entry name" value="CarbesteraseB"/>
</dbReference>
<protein>
    <recommendedName>
        <fullName evidence="4">Carboxylesterase type B domain-containing protein</fullName>
    </recommendedName>
</protein>
<reference evidence="5 6" key="1">
    <citation type="journal article" date="2015" name="Sci. Rep.">
        <title>Chromosome-level genome map provides insights into diverse defense mechanisms in the medicinal fungus Ganoderma sinense.</title>
        <authorList>
            <person name="Zhu Y."/>
            <person name="Xu J."/>
            <person name="Sun C."/>
            <person name="Zhou S."/>
            <person name="Xu H."/>
            <person name="Nelson D.R."/>
            <person name="Qian J."/>
            <person name="Song J."/>
            <person name="Luo H."/>
            <person name="Xiang L."/>
            <person name="Li Y."/>
            <person name="Xu Z."/>
            <person name="Ji A."/>
            <person name="Wang L."/>
            <person name="Lu S."/>
            <person name="Hayward A."/>
            <person name="Sun W."/>
            <person name="Li X."/>
            <person name="Schwartz D.C."/>
            <person name="Wang Y."/>
            <person name="Chen S."/>
        </authorList>
    </citation>
    <scope>NUCLEOTIDE SEQUENCE [LARGE SCALE GENOMIC DNA]</scope>
    <source>
        <strain evidence="5 6">ZZ0214-1</strain>
    </source>
</reference>
<comment type="caution">
    <text evidence="5">The sequence shown here is derived from an EMBL/GenBank/DDBJ whole genome shotgun (WGS) entry which is preliminary data.</text>
</comment>
<dbReference type="OrthoDB" id="408631at2759"/>
<accession>A0A2G8RVF1</accession>
<evidence type="ECO:0000256" key="2">
    <source>
        <dbReference type="ARBA" id="ARBA00022801"/>
    </source>
</evidence>
<feature type="domain" description="Carboxylesterase type B" evidence="4">
    <location>
        <begin position="193"/>
        <end position="695"/>
    </location>
</feature>
<dbReference type="STRING" id="1077348.A0A2G8RVF1"/>
<feature type="region of interest" description="Disordered" evidence="3">
    <location>
        <begin position="1"/>
        <end position="45"/>
    </location>
</feature>
<dbReference type="PROSITE" id="PS00122">
    <property type="entry name" value="CARBOXYLESTERASE_B_1"/>
    <property type="match status" value="1"/>
</dbReference>
<sequence>MASVRASSLPTAIGCSQTPGAQRGRTAAKGSSSAPRSPNGHPDARLDSEVVMVLVPILTMDSDGFYDGRTVSPVPSKMKLRRELYSVSISPSKSDSEAGSDPPQPVFHDVTVLTFSFPPILWRQASVSLLHGMPSSRPLTSALHKKEASSCWLTPSTSNLTVRFEMSASKLANLLPLALWFSRVTTVWGGGLPSVQLDQATVYGITNGSVTSYLNIPFAEPPVGELRLRLPKPIDTYNGTIDATQIGPQCIQQPLPLRPDMPAEMLSDMIAAMSVSPTPPREESEDCLNLNVVVPAGTAPDAKLPVVAFIYGGGFTFGSNTQFPGEVMVQRSVETGQPILFVAMNYRLNAFGFLGGQEVKDAGIGNIGLYDQREGLRWINKHIAAFGGDPDKVTIWGPSAGGFSVGAQLVTNGGDNEGLFRAAVMSCGTLLPTGDTSNVQPFFDGMVAHAGCATAEDKVECLRGLPVEDFTAATGSVSSFFGDKAVPPWFARADGGFLEEPVRNAVLAGKFANVPFIAGDSLDEGTFFATGAWNITYARLVTPVMPVPPSTDDEFLDFLRGFFFPGASSAEVAPILALYPNDPAQGSPFGTGDANQLAPMYKRMAAFEGDFLFQSTRRSLLTLRSGKQPAWTYMVERNRFQGVGYPHGNDMLSFAVDEDFMDYLIRFVATLDPNGVPGTASNETVRWPQYDSAARRTLFVLDGEKPLVVGPDEVREKAMEAVAALSLKYPV</sequence>
<evidence type="ECO:0000256" key="3">
    <source>
        <dbReference type="SAM" id="MobiDB-lite"/>
    </source>
</evidence>
<evidence type="ECO:0000259" key="4">
    <source>
        <dbReference type="Pfam" id="PF00135"/>
    </source>
</evidence>
<dbReference type="Gene3D" id="3.40.50.1820">
    <property type="entry name" value="alpha/beta hydrolase"/>
    <property type="match status" value="1"/>
</dbReference>
<dbReference type="AlphaFoldDB" id="A0A2G8RVF1"/>
<proteinExistence type="inferred from homology"/>
<evidence type="ECO:0000313" key="5">
    <source>
        <dbReference type="EMBL" id="PIL25491.1"/>
    </source>
</evidence>
<dbReference type="EMBL" id="AYKW01000056">
    <property type="protein sequence ID" value="PIL25491.1"/>
    <property type="molecule type" value="Genomic_DNA"/>
</dbReference>